<feature type="compositionally biased region" description="Pro residues" evidence="2">
    <location>
        <begin position="25"/>
        <end position="36"/>
    </location>
</feature>
<dbReference type="PANTHER" id="PTHR45809:SF3">
    <property type="entry name" value="VIRAL IAP-ASSOCIATED FACTOR HOMOLOG"/>
    <property type="match status" value="1"/>
</dbReference>
<dbReference type="InterPro" id="IPR036249">
    <property type="entry name" value="Thioredoxin-like_sf"/>
</dbReference>
<proteinExistence type="inferred from homology"/>
<sequence length="323" mass="36117">MAQVQVDPTEDTEFHDALRKHGIIPPKPPSRSPSPDLPTSSERRQDALHRVSQRDIDALLEGETVRRGDGQGHSDEDDEDELLKLDEDDDEERKLLLRLREQRMAELRVKERRARFGRVYPISRVDYTREVTEASKEDPDRPQGSDTNNAQEEREGGGSKKGTAVVCYLYKDGMETCRLLGGYLDTIAAKNPETKFVSIVGDKCIPNYPDRNLPTLLIYRNGDLHRQIIGLRPEIGLDGMNTKLADVELLLTAVGAIDRPDPRKASAFSTGRDNDEDDRDDEERRSGIRHGTTGGSSGAGPGTGLRSSVRTQEEEDADLDWDL</sequence>
<dbReference type="Pfam" id="PF02114">
    <property type="entry name" value="Phosducin"/>
    <property type="match status" value="1"/>
</dbReference>
<evidence type="ECO:0000256" key="2">
    <source>
        <dbReference type="SAM" id="MobiDB-lite"/>
    </source>
</evidence>
<feature type="compositionally biased region" description="Acidic residues" evidence="2">
    <location>
        <begin position="313"/>
        <end position="323"/>
    </location>
</feature>
<feature type="region of interest" description="Disordered" evidence="2">
    <location>
        <begin position="261"/>
        <end position="323"/>
    </location>
</feature>
<dbReference type="Proteomes" id="UP001176521">
    <property type="component" value="Unassembled WGS sequence"/>
</dbReference>
<reference evidence="4" key="1">
    <citation type="journal article" date="2023" name="PhytoFront">
        <title>Draft Genome Resources of Seven Strains of Tilletia horrida, Causal Agent of Kernel Smut of Rice.</title>
        <authorList>
            <person name="Khanal S."/>
            <person name="Antony Babu S."/>
            <person name="Zhou X.G."/>
        </authorList>
    </citation>
    <scope>NUCLEOTIDE SEQUENCE</scope>
    <source>
        <strain evidence="4">TX3</strain>
    </source>
</reference>
<feature type="compositionally biased region" description="Acidic residues" evidence="2">
    <location>
        <begin position="75"/>
        <end position="86"/>
    </location>
</feature>
<dbReference type="Gene3D" id="3.40.30.10">
    <property type="entry name" value="Glutaredoxin"/>
    <property type="match status" value="1"/>
</dbReference>
<dbReference type="GO" id="GO:0006457">
    <property type="term" value="P:protein folding"/>
    <property type="evidence" value="ECO:0007669"/>
    <property type="project" value="TreeGrafter"/>
</dbReference>
<dbReference type="InterPro" id="IPR051498">
    <property type="entry name" value="Phosducin-like_chap/apop_reg"/>
</dbReference>
<comment type="similarity">
    <text evidence="1">Belongs to the phosducin family.</text>
</comment>
<keyword evidence="5" id="KW-1185">Reference proteome</keyword>
<dbReference type="SUPFAM" id="SSF52833">
    <property type="entry name" value="Thioredoxin-like"/>
    <property type="match status" value="1"/>
</dbReference>
<dbReference type="InterPro" id="IPR024253">
    <property type="entry name" value="Phosducin_thioredoxin-like_dom"/>
</dbReference>
<dbReference type="PANTHER" id="PTHR45809">
    <property type="entry name" value="VIRAL IAP-ASSOCIATED FACTOR HOMOLOG"/>
    <property type="match status" value="1"/>
</dbReference>
<feature type="compositionally biased region" description="Gly residues" evidence="2">
    <location>
        <begin position="292"/>
        <end position="303"/>
    </location>
</feature>
<feature type="region of interest" description="Disordered" evidence="2">
    <location>
        <begin position="130"/>
        <end position="159"/>
    </location>
</feature>
<feature type="region of interest" description="Disordered" evidence="2">
    <location>
        <begin position="1"/>
        <end position="86"/>
    </location>
</feature>
<dbReference type="AlphaFoldDB" id="A0AAN6G749"/>
<accession>A0AAN6G749</accession>
<evidence type="ECO:0000313" key="4">
    <source>
        <dbReference type="EMBL" id="KAK0521209.1"/>
    </source>
</evidence>
<protein>
    <submittedName>
        <fullName evidence="4">Proteolipid protein 2</fullName>
    </submittedName>
</protein>
<gene>
    <name evidence="4" type="primary">PLP2_1</name>
    <name evidence="4" type="ORF">OC842_006854</name>
</gene>
<evidence type="ECO:0000313" key="5">
    <source>
        <dbReference type="Proteomes" id="UP001176521"/>
    </source>
</evidence>
<dbReference type="CDD" id="cd02988">
    <property type="entry name" value="Phd_like_VIAF"/>
    <property type="match status" value="1"/>
</dbReference>
<evidence type="ECO:0000256" key="1">
    <source>
        <dbReference type="ARBA" id="ARBA00009686"/>
    </source>
</evidence>
<feature type="domain" description="Phosducin" evidence="3">
    <location>
        <begin position="160"/>
        <end position="240"/>
    </location>
</feature>
<feature type="compositionally biased region" description="Basic and acidic residues" evidence="2">
    <location>
        <begin position="130"/>
        <end position="143"/>
    </location>
</feature>
<dbReference type="EMBL" id="JAPDMQ010000697">
    <property type="protein sequence ID" value="KAK0521209.1"/>
    <property type="molecule type" value="Genomic_DNA"/>
</dbReference>
<name>A0AAN6G749_9BASI</name>
<feature type="compositionally biased region" description="Basic and acidic residues" evidence="2">
    <location>
        <begin position="41"/>
        <end position="74"/>
    </location>
</feature>
<organism evidence="4 5">
    <name type="scientific">Tilletia horrida</name>
    <dbReference type="NCBI Taxonomy" id="155126"/>
    <lineage>
        <taxon>Eukaryota</taxon>
        <taxon>Fungi</taxon>
        <taxon>Dikarya</taxon>
        <taxon>Basidiomycota</taxon>
        <taxon>Ustilaginomycotina</taxon>
        <taxon>Exobasidiomycetes</taxon>
        <taxon>Tilletiales</taxon>
        <taxon>Tilletiaceae</taxon>
        <taxon>Tilletia</taxon>
    </lineage>
</organism>
<comment type="caution">
    <text evidence="4">The sequence shown here is derived from an EMBL/GenBank/DDBJ whole genome shotgun (WGS) entry which is preliminary data.</text>
</comment>
<evidence type="ECO:0000259" key="3">
    <source>
        <dbReference type="Pfam" id="PF02114"/>
    </source>
</evidence>
<dbReference type="GO" id="GO:0005737">
    <property type="term" value="C:cytoplasm"/>
    <property type="evidence" value="ECO:0007669"/>
    <property type="project" value="TreeGrafter"/>
</dbReference>